<feature type="domain" description="Rhodopsin" evidence="8">
    <location>
        <begin position="36"/>
        <end position="291"/>
    </location>
</feature>
<feature type="region of interest" description="Disordered" evidence="6">
    <location>
        <begin position="335"/>
        <end position="375"/>
    </location>
</feature>
<name>A0A0F4YHG3_RASE3</name>
<feature type="transmembrane region" description="Helical" evidence="7">
    <location>
        <begin position="130"/>
        <end position="151"/>
    </location>
</feature>
<dbReference type="EMBL" id="LASV01000576">
    <property type="protein sequence ID" value="KKA17702.1"/>
    <property type="molecule type" value="Genomic_DNA"/>
</dbReference>
<dbReference type="InterPro" id="IPR049326">
    <property type="entry name" value="Rhodopsin_dom_fungi"/>
</dbReference>
<accession>A0A0F4YHG3</accession>
<evidence type="ECO:0000256" key="1">
    <source>
        <dbReference type="ARBA" id="ARBA00004141"/>
    </source>
</evidence>
<comment type="subcellular location">
    <subcellularLocation>
        <location evidence="1">Membrane</location>
        <topology evidence="1">Multi-pass membrane protein</topology>
    </subcellularLocation>
</comment>
<evidence type="ECO:0000313" key="9">
    <source>
        <dbReference type="EMBL" id="KKA17702.1"/>
    </source>
</evidence>
<feature type="compositionally biased region" description="Basic and acidic residues" evidence="6">
    <location>
        <begin position="344"/>
        <end position="357"/>
    </location>
</feature>
<dbReference type="AlphaFoldDB" id="A0A0F4YHG3"/>
<dbReference type="InterPro" id="IPR052337">
    <property type="entry name" value="SAT4-like"/>
</dbReference>
<evidence type="ECO:0000256" key="3">
    <source>
        <dbReference type="ARBA" id="ARBA00022989"/>
    </source>
</evidence>
<dbReference type="PANTHER" id="PTHR33048:SF47">
    <property type="entry name" value="INTEGRAL MEMBRANE PROTEIN-RELATED"/>
    <property type="match status" value="1"/>
</dbReference>
<evidence type="ECO:0000256" key="4">
    <source>
        <dbReference type="ARBA" id="ARBA00023136"/>
    </source>
</evidence>
<feature type="transmembrane region" description="Helical" evidence="7">
    <location>
        <begin position="16"/>
        <end position="40"/>
    </location>
</feature>
<proteinExistence type="inferred from homology"/>
<feature type="transmembrane region" description="Helical" evidence="7">
    <location>
        <begin position="52"/>
        <end position="79"/>
    </location>
</feature>
<dbReference type="RefSeq" id="XP_013324314.1">
    <property type="nucleotide sequence ID" value="XM_013468860.1"/>
</dbReference>
<evidence type="ECO:0000256" key="2">
    <source>
        <dbReference type="ARBA" id="ARBA00022692"/>
    </source>
</evidence>
<dbReference type="OrthoDB" id="4216238at2759"/>
<gene>
    <name evidence="9" type="ORF">T310_8356</name>
</gene>
<dbReference type="PANTHER" id="PTHR33048">
    <property type="entry name" value="PTH11-LIKE INTEGRAL MEMBRANE PROTEIN (AFU_ORTHOLOGUE AFUA_5G11245)"/>
    <property type="match status" value="1"/>
</dbReference>
<evidence type="ECO:0000256" key="6">
    <source>
        <dbReference type="SAM" id="MobiDB-lite"/>
    </source>
</evidence>
<dbReference type="STRING" id="1408163.A0A0F4YHG3"/>
<dbReference type="GO" id="GO:0016020">
    <property type="term" value="C:membrane"/>
    <property type="evidence" value="ECO:0007669"/>
    <property type="project" value="UniProtKB-SubCell"/>
</dbReference>
<protein>
    <recommendedName>
        <fullName evidence="8">Rhodopsin domain-containing protein</fullName>
    </recommendedName>
</protein>
<keyword evidence="10" id="KW-1185">Reference proteome</keyword>
<comment type="similarity">
    <text evidence="5">Belongs to the SAT4 family.</text>
</comment>
<dbReference type="Pfam" id="PF20684">
    <property type="entry name" value="Fung_rhodopsin"/>
    <property type="match status" value="1"/>
</dbReference>
<keyword evidence="2 7" id="KW-0812">Transmembrane</keyword>
<evidence type="ECO:0000313" key="10">
    <source>
        <dbReference type="Proteomes" id="UP000053958"/>
    </source>
</evidence>
<evidence type="ECO:0000259" key="8">
    <source>
        <dbReference type="Pfam" id="PF20684"/>
    </source>
</evidence>
<feature type="transmembrane region" description="Helical" evidence="7">
    <location>
        <begin position="91"/>
        <end position="118"/>
    </location>
</feature>
<sequence length="375" mass="41561">MSSATPPQAPVVAPKAVALIAVSTVLQALAFTTVLLRFLSRRANHSIGWDDWTALVALVLSTGLYISGICFCTVGYAGFHMDVLRPDQLERFLLIVYIDNIFYALTLSTIKFSILLMYRRIFRSKTFRHVTLAVGLLVLGWMIGVVFAQIFTCTPVKGAWDPAVAQHCIGTTKFYYGNAIANLLTDVVILCLPLPLVWRLNITTHRKLAISGIFLLGGLYDPPPFEWNFSFSLALTDSHSVCISSILRIVSLGSIDNNDITYTLVDVGVWTSTETPLAIICACLPTLPAYFKAWHRKIVTTNRSKDANEYLRSLRSNNLAWRCTSKSNYETLEGGVDTPLSDLPAERESVTEPDRVVDSSQIRLSHHLTADSSEP</sequence>
<reference evidence="9 10" key="1">
    <citation type="submission" date="2015-04" db="EMBL/GenBank/DDBJ databases">
        <authorList>
            <person name="Heijne W.H."/>
            <person name="Fedorova N.D."/>
            <person name="Nierman W.C."/>
            <person name="Vollebregt A.W."/>
            <person name="Zhao Z."/>
            <person name="Wu L."/>
            <person name="Kumar M."/>
            <person name="Stam H."/>
            <person name="van den Berg M.A."/>
            <person name="Pel H.J."/>
        </authorList>
    </citation>
    <scope>NUCLEOTIDE SEQUENCE [LARGE SCALE GENOMIC DNA]</scope>
    <source>
        <strain evidence="9 10">CBS 393.64</strain>
    </source>
</reference>
<evidence type="ECO:0000256" key="5">
    <source>
        <dbReference type="ARBA" id="ARBA00038359"/>
    </source>
</evidence>
<keyword evidence="4 7" id="KW-0472">Membrane</keyword>
<organism evidence="9 10">
    <name type="scientific">Rasamsonia emersonii (strain ATCC 16479 / CBS 393.64 / IMI 116815)</name>
    <dbReference type="NCBI Taxonomy" id="1408163"/>
    <lineage>
        <taxon>Eukaryota</taxon>
        <taxon>Fungi</taxon>
        <taxon>Dikarya</taxon>
        <taxon>Ascomycota</taxon>
        <taxon>Pezizomycotina</taxon>
        <taxon>Eurotiomycetes</taxon>
        <taxon>Eurotiomycetidae</taxon>
        <taxon>Eurotiales</taxon>
        <taxon>Trichocomaceae</taxon>
        <taxon>Rasamsonia</taxon>
    </lineage>
</organism>
<evidence type="ECO:0000256" key="7">
    <source>
        <dbReference type="SAM" id="Phobius"/>
    </source>
</evidence>
<dbReference type="GeneID" id="25320616"/>
<dbReference type="Proteomes" id="UP000053958">
    <property type="component" value="Unassembled WGS sequence"/>
</dbReference>
<comment type="caution">
    <text evidence="9">The sequence shown here is derived from an EMBL/GenBank/DDBJ whole genome shotgun (WGS) entry which is preliminary data.</text>
</comment>
<keyword evidence="3 7" id="KW-1133">Transmembrane helix</keyword>
<feature type="transmembrane region" description="Helical" evidence="7">
    <location>
        <begin position="179"/>
        <end position="198"/>
    </location>
</feature>